<proteinExistence type="predicted"/>
<evidence type="ECO:0000313" key="1">
    <source>
        <dbReference type="EMBL" id="AEH61930.1"/>
    </source>
</evidence>
<dbReference type="HOGENOM" id="CLU_1224364_0_0_5"/>
<dbReference type="eggNOG" id="ENOG5031BNV">
    <property type="taxonomic scope" value="Bacteria"/>
</dbReference>
<name>A0A0H3FVY5_ZYMMA</name>
<dbReference type="Proteomes" id="UP000001494">
    <property type="component" value="Chromosome"/>
</dbReference>
<dbReference type="OrthoDB" id="63984at2"/>
<protein>
    <submittedName>
        <fullName evidence="1">Uncharacterized protein</fullName>
    </submittedName>
</protein>
<dbReference type="EMBL" id="CP002850">
    <property type="protein sequence ID" value="AEH61930.1"/>
    <property type="molecule type" value="Genomic_DNA"/>
</dbReference>
<dbReference type="RefSeq" id="WP_014500317.1">
    <property type="nucleotide sequence ID" value="NC_017262.1"/>
</dbReference>
<sequence>MVLSSEDQKILQSFLWYMTARKTALRTALKFRTPLSTGDCIDMRIHYSNYFINLISAVDLIFEQKKFKDDDLQKTLHSQFSFEDFPDGKSNYLYIHEIRNAIVHRGLDITANAHIKNNFVLIIAPEKIPNRLGSKSYKSFAKYLLDIIRKCESTICSIMFSFLDKNGIFESDIDTKSSEEEYKLSIDQNKVMPEPIKKLAQKIGIKPEWILGSVDKGYNLRFLEIT</sequence>
<accession>A0A0H3FVY5</accession>
<reference evidence="1 2" key="1">
    <citation type="journal article" date="2011" name="J. Bacteriol.">
        <title>Genome sequence of the ethanol-producing Zymomonas mobilis subsp. mobilis lectotype strain ATCC 10988.</title>
        <authorList>
            <person name="Pappas K.M."/>
            <person name="Kouvelis V.N."/>
            <person name="Saunders E."/>
            <person name="Brettin T.S."/>
            <person name="Bruce D."/>
            <person name="Detter C."/>
            <person name="Balakireva M."/>
            <person name="Han C.S."/>
            <person name="Savvakis G."/>
            <person name="Kyrpides N.C."/>
            <person name="Typas M.A."/>
        </authorList>
    </citation>
    <scope>NUCLEOTIDE SEQUENCE [LARGE SCALE GENOMIC DNA]</scope>
    <source>
        <strain evidence="2">ATCC 10988 / DSM 424 / CCUG 17860 / LMG 404 / NCIMB 8938 / NRRL B-806 / ZM1</strain>
    </source>
</reference>
<dbReference type="KEGG" id="zmm:Zmob_0075"/>
<evidence type="ECO:0000313" key="2">
    <source>
        <dbReference type="Proteomes" id="UP000001494"/>
    </source>
</evidence>
<organism evidence="1 2">
    <name type="scientific">Zymomonas mobilis subsp. mobilis (strain ATCC 10988 / DSM 424 / LMG 404 / NCIMB 8938 / NRRL B-806 / ZM1)</name>
    <dbReference type="NCBI Taxonomy" id="555217"/>
    <lineage>
        <taxon>Bacteria</taxon>
        <taxon>Pseudomonadati</taxon>
        <taxon>Pseudomonadota</taxon>
        <taxon>Alphaproteobacteria</taxon>
        <taxon>Sphingomonadales</taxon>
        <taxon>Zymomonadaceae</taxon>
        <taxon>Zymomonas</taxon>
    </lineage>
</organism>
<dbReference type="AlphaFoldDB" id="A0A0H3FVY5"/>
<gene>
    <name evidence="1" type="ordered locus">Zmob_0075</name>
</gene>